<feature type="compositionally biased region" description="Low complexity" evidence="1">
    <location>
        <begin position="332"/>
        <end position="345"/>
    </location>
</feature>
<feature type="transmembrane region" description="Helical" evidence="2">
    <location>
        <begin position="39"/>
        <end position="59"/>
    </location>
</feature>
<name>A0ABW2I210_9ACTN</name>
<evidence type="ECO:0000313" key="5">
    <source>
        <dbReference type="Proteomes" id="UP001596548"/>
    </source>
</evidence>
<protein>
    <submittedName>
        <fullName evidence="4">VOC family protein</fullName>
    </submittedName>
</protein>
<feature type="compositionally biased region" description="Basic and acidic residues" evidence="1">
    <location>
        <begin position="482"/>
        <end position="498"/>
    </location>
</feature>
<dbReference type="RefSeq" id="WP_378976028.1">
    <property type="nucleotide sequence ID" value="NZ_JBHTBJ010000040.1"/>
</dbReference>
<evidence type="ECO:0000259" key="3">
    <source>
        <dbReference type="PROSITE" id="PS51819"/>
    </source>
</evidence>
<keyword evidence="2" id="KW-0472">Membrane</keyword>
<gene>
    <name evidence="4" type="ORF">ACFQS1_33530</name>
</gene>
<evidence type="ECO:0000313" key="4">
    <source>
        <dbReference type="EMBL" id="MFC7278912.1"/>
    </source>
</evidence>
<sequence>MANQTGRPIAPARKLVAAVMGTIAVFVVALGLGMSSWGVVLFGLAVLILSIALGMVNVVRRGARAWVSGTAEVRAISPPPTSSAVYGRAEIQAVVVAPGLPTSEVTIREPRVPVVKWPMIGDTLPITVDVDDMRRVRINWDDASPRDKGADPPPPQTPDYGDLPDEVIDDIDDDLLGDVDPPPWTVRDQQWDEPAPPPPGAETVVVRDTPAGPVVEGELVDHIEVPQTLPRRAAAAGAATSGAASGAAGAAASGTATAGTAAGATTGGDAAGGGAAGGGAAAAGAARPEGRRPSPRPRGGGTATATADPMTEAPPPPRAPRDDAMPQDEATPMGAMPMGGAAPAGDSAQPVDVALDEPGGSGGGEPRRRPEPTVAAAAAEPSPVSSFPTAPEPVTPPPAAPEPSMARPAAPAPHDDIDLPLDGDPEPEPETATPEAREAMAEGLIAPPADEIPPAGEGRRATKFVSNAAHDAEAGAETATETEARGKAEAGVEARAGVEENPWAAPPPLTVEADEHADEVITAYPSARPGPAGAIYGVGITVLVTDLARSIAFYRDTLGFYEIDSGDGSAVLASGDTRLVLRTVSGLPAEAGRLIYLNLEVGDVEAVYGELVAKGVRFVHPPQAVNRGDRLELWSATFRDPDDHNIAITQWRAIR</sequence>
<dbReference type="InterPro" id="IPR029068">
    <property type="entry name" value="Glyas_Bleomycin-R_OHBP_Dase"/>
</dbReference>
<feature type="domain" description="VOC" evidence="3">
    <location>
        <begin position="534"/>
        <end position="651"/>
    </location>
</feature>
<dbReference type="PROSITE" id="PS51819">
    <property type="entry name" value="VOC"/>
    <property type="match status" value="1"/>
</dbReference>
<keyword evidence="2" id="KW-1133">Transmembrane helix</keyword>
<feature type="region of interest" description="Disordered" evidence="1">
    <location>
        <begin position="139"/>
        <end position="205"/>
    </location>
</feature>
<dbReference type="InterPro" id="IPR004360">
    <property type="entry name" value="Glyas_Fos-R_dOase_dom"/>
</dbReference>
<dbReference type="Gene3D" id="3.10.180.10">
    <property type="entry name" value="2,3-Dihydroxybiphenyl 1,2-Dioxygenase, domain 1"/>
    <property type="match status" value="1"/>
</dbReference>
<feature type="transmembrane region" description="Helical" evidence="2">
    <location>
        <begin position="12"/>
        <end position="33"/>
    </location>
</feature>
<comment type="caution">
    <text evidence="4">The sequence shown here is derived from an EMBL/GenBank/DDBJ whole genome shotgun (WGS) entry which is preliminary data.</text>
</comment>
<keyword evidence="5" id="KW-1185">Reference proteome</keyword>
<dbReference type="InterPro" id="IPR037523">
    <property type="entry name" value="VOC_core"/>
</dbReference>
<evidence type="ECO:0000256" key="1">
    <source>
        <dbReference type="SAM" id="MobiDB-lite"/>
    </source>
</evidence>
<dbReference type="EMBL" id="JBHTBJ010000040">
    <property type="protein sequence ID" value="MFC7278912.1"/>
    <property type="molecule type" value="Genomic_DNA"/>
</dbReference>
<dbReference type="Pfam" id="PF00903">
    <property type="entry name" value="Glyoxalase"/>
    <property type="match status" value="1"/>
</dbReference>
<evidence type="ECO:0000256" key="2">
    <source>
        <dbReference type="SAM" id="Phobius"/>
    </source>
</evidence>
<feature type="compositionally biased region" description="Acidic residues" evidence="1">
    <location>
        <begin position="162"/>
        <end position="177"/>
    </location>
</feature>
<feature type="compositionally biased region" description="Low complexity" evidence="1">
    <location>
        <begin position="372"/>
        <end position="389"/>
    </location>
</feature>
<feature type="compositionally biased region" description="Pro residues" evidence="1">
    <location>
        <begin position="390"/>
        <end position="401"/>
    </location>
</feature>
<feature type="region of interest" description="Disordered" evidence="1">
    <location>
        <begin position="471"/>
        <end position="506"/>
    </location>
</feature>
<feature type="region of interest" description="Disordered" evidence="1">
    <location>
        <begin position="272"/>
        <end position="436"/>
    </location>
</feature>
<dbReference type="CDD" id="cd06587">
    <property type="entry name" value="VOC"/>
    <property type="match status" value="1"/>
</dbReference>
<proteinExistence type="predicted"/>
<keyword evidence="2" id="KW-0812">Transmembrane</keyword>
<feature type="compositionally biased region" description="Acidic residues" evidence="1">
    <location>
        <begin position="418"/>
        <end position="429"/>
    </location>
</feature>
<accession>A0ABW2I210</accession>
<dbReference type="SUPFAM" id="SSF54593">
    <property type="entry name" value="Glyoxalase/Bleomycin resistance protein/Dihydroxybiphenyl dioxygenase"/>
    <property type="match status" value="1"/>
</dbReference>
<feature type="compositionally biased region" description="Gly residues" evidence="1">
    <location>
        <begin position="272"/>
        <end position="281"/>
    </location>
</feature>
<organism evidence="4 5">
    <name type="scientific">Paractinoplanes rhizophilus</name>
    <dbReference type="NCBI Taxonomy" id="1416877"/>
    <lineage>
        <taxon>Bacteria</taxon>
        <taxon>Bacillati</taxon>
        <taxon>Actinomycetota</taxon>
        <taxon>Actinomycetes</taxon>
        <taxon>Micromonosporales</taxon>
        <taxon>Micromonosporaceae</taxon>
        <taxon>Paractinoplanes</taxon>
    </lineage>
</organism>
<feature type="compositionally biased region" description="Basic and acidic residues" evidence="1">
    <location>
        <begin position="139"/>
        <end position="150"/>
    </location>
</feature>
<reference evidence="5" key="1">
    <citation type="journal article" date="2019" name="Int. J. Syst. Evol. Microbiol.">
        <title>The Global Catalogue of Microorganisms (GCM) 10K type strain sequencing project: providing services to taxonomists for standard genome sequencing and annotation.</title>
        <authorList>
            <consortium name="The Broad Institute Genomics Platform"/>
            <consortium name="The Broad Institute Genome Sequencing Center for Infectious Disease"/>
            <person name="Wu L."/>
            <person name="Ma J."/>
        </authorList>
    </citation>
    <scope>NUCLEOTIDE SEQUENCE [LARGE SCALE GENOMIC DNA]</scope>
    <source>
        <strain evidence="5">XZYJT-10</strain>
    </source>
</reference>
<dbReference type="Proteomes" id="UP001596548">
    <property type="component" value="Unassembled WGS sequence"/>
</dbReference>